<keyword evidence="1" id="KW-1133">Transmembrane helix</keyword>
<name>A0A917AGV9_9RHOB</name>
<dbReference type="Gene3D" id="3.40.50.300">
    <property type="entry name" value="P-loop containing nucleotide triphosphate hydrolases"/>
    <property type="match status" value="1"/>
</dbReference>
<feature type="domain" description="ABC transporter" evidence="2">
    <location>
        <begin position="246"/>
        <end position="480"/>
    </location>
</feature>
<comment type="caution">
    <text evidence="3">The sequence shown here is derived from an EMBL/GenBank/DDBJ whole genome shotgun (WGS) entry which is preliminary data.</text>
</comment>
<dbReference type="SUPFAM" id="SSF52540">
    <property type="entry name" value="P-loop containing nucleoside triphosphate hydrolases"/>
    <property type="match status" value="1"/>
</dbReference>
<keyword evidence="4" id="KW-1185">Reference proteome</keyword>
<dbReference type="PROSITE" id="PS50893">
    <property type="entry name" value="ABC_TRANSPORTER_2"/>
    <property type="match status" value="1"/>
</dbReference>
<evidence type="ECO:0000256" key="1">
    <source>
        <dbReference type="SAM" id="Phobius"/>
    </source>
</evidence>
<keyword evidence="1" id="KW-0472">Membrane</keyword>
<gene>
    <name evidence="3" type="ORF">GCM10011517_19200</name>
</gene>
<reference evidence="3" key="1">
    <citation type="journal article" date="2014" name="Int. J. Syst. Evol. Microbiol.">
        <title>Complete genome sequence of Corynebacterium casei LMG S-19264T (=DSM 44701T), isolated from a smear-ripened cheese.</title>
        <authorList>
            <consortium name="US DOE Joint Genome Institute (JGI-PGF)"/>
            <person name="Walter F."/>
            <person name="Albersmeier A."/>
            <person name="Kalinowski J."/>
            <person name="Ruckert C."/>
        </authorList>
    </citation>
    <scope>NUCLEOTIDE SEQUENCE</scope>
    <source>
        <strain evidence="3">CGMCC 1.16012</strain>
    </source>
</reference>
<reference evidence="3" key="2">
    <citation type="submission" date="2020-09" db="EMBL/GenBank/DDBJ databases">
        <authorList>
            <person name="Sun Q."/>
            <person name="Zhou Y."/>
        </authorList>
    </citation>
    <scope>NUCLEOTIDE SEQUENCE</scope>
    <source>
        <strain evidence="3">CGMCC 1.16012</strain>
    </source>
</reference>
<proteinExistence type="predicted"/>
<dbReference type="InterPro" id="IPR027417">
    <property type="entry name" value="P-loop_NTPase"/>
</dbReference>
<dbReference type="PANTHER" id="PTHR43423:SF1">
    <property type="entry name" value="ABC TRANSPORTER I FAMILY MEMBER 17"/>
    <property type="match status" value="1"/>
</dbReference>
<evidence type="ECO:0000313" key="4">
    <source>
        <dbReference type="Proteomes" id="UP000606730"/>
    </source>
</evidence>
<accession>A0A917AGV9</accession>
<evidence type="ECO:0000259" key="2">
    <source>
        <dbReference type="PROSITE" id="PS50893"/>
    </source>
</evidence>
<feature type="transmembrane region" description="Helical" evidence="1">
    <location>
        <begin position="82"/>
        <end position="101"/>
    </location>
</feature>
<feature type="transmembrane region" description="Helical" evidence="1">
    <location>
        <begin position="190"/>
        <end position="210"/>
    </location>
</feature>
<dbReference type="GO" id="GO:0016887">
    <property type="term" value="F:ATP hydrolysis activity"/>
    <property type="evidence" value="ECO:0007669"/>
    <property type="project" value="InterPro"/>
</dbReference>
<dbReference type="Proteomes" id="UP000606730">
    <property type="component" value="Unassembled WGS sequence"/>
</dbReference>
<dbReference type="AlphaFoldDB" id="A0A917AGV9"/>
<dbReference type="PANTHER" id="PTHR43423">
    <property type="entry name" value="ABC TRANSPORTER I FAMILY MEMBER 17"/>
    <property type="match status" value="1"/>
</dbReference>
<evidence type="ECO:0000313" key="3">
    <source>
        <dbReference type="EMBL" id="GGE51635.1"/>
    </source>
</evidence>
<keyword evidence="1" id="KW-0812">Transmembrane</keyword>
<organism evidence="3 4">
    <name type="scientific">Actibacterium pelagium</name>
    <dbReference type="NCBI Taxonomy" id="2029103"/>
    <lineage>
        <taxon>Bacteria</taxon>
        <taxon>Pseudomonadati</taxon>
        <taxon>Pseudomonadota</taxon>
        <taxon>Alphaproteobacteria</taxon>
        <taxon>Rhodobacterales</taxon>
        <taxon>Roseobacteraceae</taxon>
        <taxon>Actibacterium</taxon>
    </lineage>
</organism>
<sequence>MVPGWVRIVSYVFTLGTSLCILSISVLAVFFQSLVVDEQQLILSPLFAMVGAVAVFGILLMEFAHSRALAGYREDRRKLAQYAQGGIGVLIALFLALVHPLLALPSLIAAAISFGGLSLLTKYMRKTPQWDFNAQESIPILSGRDFFGFGLATTYPRLPELAWTLHLASVVTAGLSGMAVSSWLAGQEVLAGNAVGSVALMSLWAAHCLGMRALLKAEAQPEITEQSHSVVPVEQADDEEEESAGLRIRNLSVAIPGGRNLLTNVSLDLPPGSITGVIGETGAGKSLLLQALSDPFGLRGLDVKGRVHVNGSNIWERKSYELAPQSAFLPNQPLILPASGEDNLTCFHKELSGDRGKRYLEKLVFSSQTASDICAVHDASCLPDTQKRCLAFARAFLLSPPIYLMDRPEDGLPEKQIAALLGLIRQEIRLGRSVIMATENRALLEACDKVVVLQEGRVIDFGDAREMRTRRSSGWMRFVGERQLETEDNLDTWIRSHFKRDGDEANRRKMCVVASEMLAFSCQNARAAETEKLSFEFKHFEGYCVLKLQDKDSAVTNAQLDKARKAAEAAETTARLTPLAAVIRESLEVETTVEMDRRVLTAKIETYDPRKTGSFTGVGHAVKKS</sequence>
<feature type="transmembrane region" description="Helical" evidence="1">
    <location>
        <begin position="161"/>
        <end position="184"/>
    </location>
</feature>
<dbReference type="EMBL" id="BMKN01000002">
    <property type="protein sequence ID" value="GGE51635.1"/>
    <property type="molecule type" value="Genomic_DNA"/>
</dbReference>
<feature type="transmembrane region" description="Helical" evidence="1">
    <location>
        <begin position="41"/>
        <end position="61"/>
    </location>
</feature>
<dbReference type="InterPro" id="IPR003439">
    <property type="entry name" value="ABC_transporter-like_ATP-bd"/>
</dbReference>
<dbReference type="GO" id="GO:0005524">
    <property type="term" value="F:ATP binding"/>
    <property type="evidence" value="ECO:0007669"/>
    <property type="project" value="InterPro"/>
</dbReference>
<dbReference type="Pfam" id="PF00005">
    <property type="entry name" value="ABC_tran"/>
    <property type="match status" value="1"/>
</dbReference>
<feature type="transmembrane region" description="Helical" evidence="1">
    <location>
        <begin position="12"/>
        <end position="35"/>
    </location>
</feature>
<protein>
    <recommendedName>
        <fullName evidence="2">ABC transporter domain-containing protein</fullName>
    </recommendedName>
</protein>